<keyword evidence="2 4" id="KW-0479">Metal-binding</keyword>
<dbReference type="GO" id="GO:0046854">
    <property type="term" value="P:phosphatidylinositol phosphate biosynthetic process"/>
    <property type="evidence" value="ECO:0007669"/>
    <property type="project" value="InterPro"/>
</dbReference>
<evidence type="ECO:0000256" key="5">
    <source>
        <dbReference type="RuleBase" id="RU364068"/>
    </source>
</evidence>
<dbReference type="GO" id="GO:0046872">
    <property type="term" value="F:metal ion binding"/>
    <property type="evidence" value="ECO:0007669"/>
    <property type="project" value="UniProtKB-KW"/>
</dbReference>
<feature type="binding site" evidence="4">
    <location>
        <position position="93"/>
    </location>
    <ligand>
        <name>Mg(2+)</name>
        <dbReference type="ChEBI" id="CHEBI:18420"/>
        <label>2</label>
    </ligand>
</feature>
<dbReference type="Gene3D" id="3.40.190.80">
    <property type="match status" value="1"/>
</dbReference>
<proteinExistence type="inferred from homology"/>
<evidence type="ECO:0000256" key="1">
    <source>
        <dbReference type="ARBA" id="ARBA00009759"/>
    </source>
</evidence>
<sequence length="273" mass="30036">MSCDLDIAKCFDFVKELTLQAGKILKCGKDEKIIYNKNKGDFVTNYDQQIEKIFIDGLSKEFPDHKIIAEETVAAMQKMPELTDAPTWFLDPLDGTINFMHSFPYFSISIALMVSKVLVLGIIYNPSNSEFYSAIKGKGVFLNGKPIHVSNITDLKQAMIAINVPVIKQVKTDKDVTRAIALIEATQTCTGPGVHSTLDIFAIDKLLKPWDVASGMLLILEAGGTVIDSNGGAYDIMKANTIAAANETLAREVSKIIVDTDLKTKEKNKKNLT</sequence>
<comment type="similarity">
    <text evidence="1 5">Belongs to the inositol monophosphatase superfamily.</text>
</comment>
<comment type="cofactor">
    <cofactor evidence="4 5">
        <name>Mg(2+)</name>
        <dbReference type="ChEBI" id="CHEBI:18420"/>
    </cofactor>
</comment>
<name>A0A151XAX0_9HYME</name>
<dbReference type="PANTHER" id="PTHR20854:SF25">
    <property type="entry name" value="INOSITOL-1-MONOPHOSPHATASE"/>
    <property type="match status" value="1"/>
</dbReference>
<dbReference type="EC" id="3.1.3.25" evidence="5"/>
<dbReference type="GO" id="GO:0008934">
    <property type="term" value="F:inositol monophosphate 1-phosphatase activity"/>
    <property type="evidence" value="ECO:0007669"/>
    <property type="project" value="InterPro"/>
</dbReference>
<dbReference type="SUPFAM" id="SSF56655">
    <property type="entry name" value="Carbohydrate phosphatase"/>
    <property type="match status" value="1"/>
</dbReference>
<dbReference type="CDD" id="cd01639">
    <property type="entry name" value="IMPase"/>
    <property type="match status" value="1"/>
</dbReference>
<dbReference type="PROSITE" id="PS00630">
    <property type="entry name" value="IMP_2"/>
    <property type="match status" value="1"/>
</dbReference>
<keyword evidence="7" id="KW-1185">Reference proteome</keyword>
<dbReference type="AlphaFoldDB" id="A0A151XAX0"/>
<keyword evidence="3 4" id="KW-0460">Magnesium</keyword>
<evidence type="ECO:0000313" key="7">
    <source>
        <dbReference type="Proteomes" id="UP000075809"/>
    </source>
</evidence>
<dbReference type="InterPro" id="IPR033942">
    <property type="entry name" value="IMPase"/>
</dbReference>
<organism evidence="6 7">
    <name type="scientific">Mycetomoellerius zeteki</name>
    <dbReference type="NCBI Taxonomy" id="64791"/>
    <lineage>
        <taxon>Eukaryota</taxon>
        <taxon>Metazoa</taxon>
        <taxon>Ecdysozoa</taxon>
        <taxon>Arthropoda</taxon>
        <taxon>Hexapoda</taxon>
        <taxon>Insecta</taxon>
        <taxon>Pterygota</taxon>
        <taxon>Neoptera</taxon>
        <taxon>Endopterygota</taxon>
        <taxon>Hymenoptera</taxon>
        <taxon>Apocrita</taxon>
        <taxon>Aculeata</taxon>
        <taxon>Formicoidea</taxon>
        <taxon>Formicidae</taxon>
        <taxon>Myrmicinae</taxon>
        <taxon>Mycetomoellerius</taxon>
    </lineage>
</organism>
<dbReference type="InterPro" id="IPR020583">
    <property type="entry name" value="Inositol_monoP_metal-BS"/>
</dbReference>
<dbReference type="GO" id="GO:0006021">
    <property type="term" value="P:inositol biosynthetic process"/>
    <property type="evidence" value="ECO:0007669"/>
    <property type="project" value="UniProtKB-UniPathway"/>
</dbReference>
<feature type="binding site" evidence="4">
    <location>
        <position position="70"/>
    </location>
    <ligand>
        <name>Mg(2+)</name>
        <dbReference type="ChEBI" id="CHEBI:18420"/>
        <label>1</label>
        <note>catalytic</note>
    </ligand>
</feature>
<comment type="pathway">
    <text evidence="5">Polyol metabolism; myo-inositol biosynthesis; myo-inositol from D-glucose 6-phosphate: step 2/2.</text>
</comment>
<dbReference type="Proteomes" id="UP000075809">
    <property type="component" value="Unassembled WGS sequence"/>
</dbReference>
<dbReference type="EMBL" id="KQ982335">
    <property type="protein sequence ID" value="KYQ57489.1"/>
    <property type="molecule type" value="Genomic_DNA"/>
</dbReference>
<comment type="catalytic activity">
    <reaction evidence="5">
        <text>a myo-inositol phosphate + H2O = myo-inositol + phosphate</text>
        <dbReference type="Rhea" id="RHEA:24056"/>
        <dbReference type="ChEBI" id="CHEBI:15377"/>
        <dbReference type="ChEBI" id="CHEBI:17268"/>
        <dbReference type="ChEBI" id="CHEBI:43474"/>
        <dbReference type="ChEBI" id="CHEBI:84139"/>
        <dbReference type="EC" id="3.1.3.25"/>
    </reaction>
</comment>
<gene>
    <name evidence="6" type="ORF">ALC60_03451</name>
</gene>
<dbReference type="Pfam" id="PF00459">
    <property type="entry name" value="Inositol_P"/>
    <property type="match status" value="1"/>
</dbReference>
<protein>
    <recommendedName>
        <fullName evidence="5">Inositol-1-monophosphatase</fullName>
        <ecNumber evidence="5">3.1.3.25</ecNumber>
    </recommendedName>
</protein>
<evidence type="ECO:0000313" key="6">
    <source>
        <dbReference type="EMBL" id="KYQ57489.1"/>
    </source>
</evidence>
<feature type="binding site" evidence="4">
    <location>
        <position position="94"/>
    </location>
    <ligand>
        <name>Mg(2+)</name>
        <dbReference type="ChEBI" id="CHEBI:18420"/>
        <label>1</label>
        <note>catalytic</note>
    </ligand>
</feature>
<dbReference type="PRINTS" id="PR00377">
    <property type="entry name" value="IMPHPHTASES"/>
</dbReference>
<keyword evidence="5" id="KW-0378">Hydrolase</keyword>
<dbReference type="UniPathway" id="UPA00823">
    <property type="reaction ID" value="UER00788"/>
</dbReference>
<dbReference type="FunFam" id="3.30.540.10:FF:000004">
    <property type="entry name" value="Inositol-1-monophosphatase"/>
    <property type="match status" value="1"/>
</dbReference>
<dbReference type="GO" id="GO:0007165">
    <property type="term" value="P:signal transduction"/>
    <property type="evidence" value="ECO:0007669"/>
    <property type="project" value="TreeGrafter"/>
</dbReference>
<evidence type="ECO:0000256" key="4">
    <source>
        <dbReference type="PIRSR" id="PIRSR600760-2"/>
    </source>
</evidence>
<evidence type="ECO:0000256" key="2">
    <source>
        <dbReference type="ARBA" id="ARBA00022723"/>
    </source>
</evidence>
<dbReference type="PANTHER" id="PTHR20854">
    <property type="entry name" value="INOSITOL MONOPHOSPHATASE"/>
    <property type="match status" value="1"/>
</dbReference>
<feature type="binding site" evidence="4">
    <location>
        <position position="211"/>
    </location>
    <ligand>
        <name>Mg(2+)</name>
        <dbReference type="ChEBI" id="CHEBI:18420"/>
        <label>1</label>
        <note>catalytic</note>
    </ligand>
</feature>
<feature type="binding site" evidence="4">
    <location>
        <position position="91"/>
    </location>
    <ligand>
        <name>Mg(2+)</name>
        <dbReference type="ChEBI" id="CHEBI:18420"/>
        <label>1</label>
        <note>catalytic</note>
    </ligand>
</feature>
<dbReference type="InterPro" id="IPR000760">
    <property type="entry name" value="Inositol_monophosphatase-like"/>
</dbReference>
<dbReference type="STRING" id="64791.A0A151XAX0"/>
<dbReference type="InterPro" id="IPR020550">
    <property type="entry name" value="Inositol_monophosphatase_CS"/>
</dbReference>
<accession>A0A151XAX0</accession>
<dbReference type="PROSITE" id="PS00629">
    <property type="entry name" value="IMP_1"/>
    <property type="match status" value="1"/>
</dbReference>
<reference evidence="6 7" key="1">
    <citation type="submission" date="2015-09" db="EMBL/GenBank/DDBJ databases">
        <title>Trachymyrmex zeteki WGS genome.</title>
        <authorList>
            <person name="Nygaard S."/>
            <person name="Hu H."/>
            <person name="Boomsma J."/>
            <person name="Zhang G."/>
        </authorList>
    </citation>
    <scope>NUCLEOTIDE SEQUENCE [LARGE SCALE GENOMIC DNA]</scope>
    <source>
        <strain evidence="6">Tzet28-1</strain>
        <tissue evidence="6">Whole body</tissue>
    </source>
</reference>
<evidence type="ECO:0000256" key="3">
    <source>
        <dbReference type="ARBA" id="ARBA00022842"/>
    </source>
</evidence>
<dbReference type="Gene3D" id="3.30.540.10">
    <property type="entry name" value="Fructose-1,6-Bisphosphatase, subunit A, domain 1"/>
    <property type="match status" value="1"/>
</dbReference>